<dbReference type="SUPFAM" id="SSF56112">
    <property type="entry name" value="Protein kinase-like (PK-like)"/>
    <property type="match status" value="1"/>
</dbReference>
<feature type="compositionally biased region" description="Low complexity" evidence="4">
    <location>
        <begin position="451"/>
        <end position="483"/>
    </location>
</feature>
<keyword evidence="6" id="KW-0808">Transferase</keyword>
<dbReference type="eggNOG" id="arCOG03682">
    <property type="taxonomic scope" value="Archaea"/>
</dbReference>
<accession>C5A5F8</accession>
<dbReference type="eggNOG" id="arCOG03264">
    <property type="taxonomic scope" value="Archaea"/>
</dbReference>
<dbReference type="PATRIC" id="fig|593117.10.peg.963"/>
<dbReference type="InterPro" id="IPR013229">
    <property type="entry name" value="PEGA"/>
</dbReference>
<dbReference type="Proteomes" id="UP000001488">
    <property type="component" value="Chromosome"/>
</dbReference>
<sequence length="943" mass="104695">MSGSMLGEKRLIVKNNSGLYLITLLNVDMDMDKVTALVEVYNIAEKTNEHILLHEGERAYNSTLKGFDMRLDSVFVGIDDSTIARITFYLVDDMNLTTLGTLTFKSTPSGASVYLNGDYKGTTPLTLSLLPGNYSVRFSKNGYYDYTTKVAISAGEKKTITAVLTPEFGYLKITTEPPGANVYINDEYIGRTPISHYKLSTGAHTVILRMKNYESYVTNVTIHPGEETNLAITLTPLPSHLIINSVPSGSEVYVNGTYRGKTPLHLTIKPGTYNLRVSKEDHGEYTTTFMLQPNETKTLNITLTPNYAHLTIKSDPPGASIYINETYKGKTPLTVDLMMGTYSIKLSKEGYQDYTLKVTLSPGESKTLSPSLTPAYGFLSVTSEPAGADVYIDGNYVGTTPLTNYKLSPGEHEVKIKKDGYKEYTKTVTITAGEKKTLSTSLVLLLPPTSSTTTASGITTTSTTTTTTTTTPPAFTSETPAPAQTSGGSNFNPIYIAGALIGLLLVGGVMAKARGGKSREKPKPEPAPIEDKRPEELAVPARKHAHQEIPVPGFPPELLDKYEPLEFLGEGGFAKVFKARRKKDGKIVALKIPRIDERTSKTFLKEITAWLQLDHPNIVRLYDVDILPVPYLEMEFVEGVNVDGKTVRDLGGYPKPVDEKTALKLIKGIAEGLKHAHSKGIYHRDLKPLNILLKSDLTPKITDWGLAKLGTMSSGRSVLGYTPLYASPEHLMPGKYGHTDWRTDIWQLGVTFYELLTGKLPFEGYTYEEVFGKITDESYRFTPPSKINPALAKYDGIFEKLLAKRKEERYQSVEEFLKDLEKLDEVEKKRAELEKEVEELKKTLSKSVQALKRSTTVEETLRNRRLVVETLGRLALAYAELNRKAELLNTLNDLKFYTVQNLVDLTNAINTVELLIKENLPVSDDFIERLKVLIHNIKRENGA</sequence>
<keyword evidence="1" id="KW-0547">Nucleotide-binding</keyword>
<evidence type="ECO:0000256" key="2">
    <source>
        <dbReference type="ARBA" id="ARBA00022840"/>
    </source>
</evidence>
<keyword evidence="2" id="KW-0067">ATP-binding</keyword>
<dbReference type="AlphaFoldDB" id="C5A5F8"/>
<dbReference type="GO" id="GO:0005524">
    <property type="term" value="F:ATP binding"/>
    <property type="evidence" value="ECO:0007669"/>
    <property type="project" value="UniProtKB-KW"/>
</dbReference>
<feature type="region of interest" description="Disordered" evidence="4">
    <location>
        <begin position="451"/>
        <end position="486"/>
    </location>
</feature>
<feature type="coiled-coil region" evidence="3">
    <location>
        <begin position="803"/>
        <end position="850"/>
    </location>
</feature>
<feature type="region of interest" description="Disordered" evidence="4">
    <location>
        <begin position="513"/>
        <end position="535"/>
    </location>
</feature>
<keyword evidence="3" id="KW-0175">Coiled coil</keyword>
<evidence type="ECO:0000256" key="1">
    <source>
        <dbReference type="ARBA" id="ARBA00022741"/>
    </source>
</evidence>
<dbReference type="InterPro" id="IPR008271">
    <property type="entry name" value="Ser/Thr_kinase_AS"/>
</dbReference>
<dbReference type="EC" id="2.7.11.1" evidence="6"/>
<feature type="domain" description="Protein kinase" evidence="5">
    <location>
        <begin position="562"/>
        <end position="823"/>
    </location>
</feature>
<proteinExistence type="predicted"/>
<dbReference type="STRING" id="593117.TGAM_0968"/>
<evidence type="ECO:0000256" key="4">
    <source>
        <dbReference type="SAM" id="MobiDB-lite"/>
    </source>
</evidence>
<dbReference type="Gene3D" id="1.10.510.10">
    <property type="entry name" value="Transferase(Phosphotransferase) domain 1"/>
    <property type="match status" value="1"/>
</dbReference>
<reference evidence="6 7" key="1">
    <citation type="journal article" date="2007" name="Genome Biol.">
        <title>Genome analysis and genome-wide proteomics of Thermococcus gammatolerans, the most radioresistant organism known amongst the Archaea.</title>
        <authorList>
            <person name="Zivanovic Y."/>
            <person name="Armengaud J."/>
            <person name="Lagorce A."/>
            <person name="Leplat C."/>
            <person name="Guerin P."/>
            <person name="Dutertre M."/>
            <person name="Anthouard V."/>
            <person name="Forterre P."/>
            <person name="Wincker P."/>
            <person name="Confalonieri F."/>
        </authorList>
    </citation>
    <scope>NUCLEOTIDE SEQUENCE [LARGE SCALE GENOMIC DNA]</scope>
    <source>
        <strain evidence="7">DSM 15229 / JCM 11827 / EJ3</strain>
    </source>
</reference>
<feature type="compositionally biased region" description="Basic and acidic residues" evidence="4">
    <location>
        <begin position="517"/>
        <end position="535"/>
    </location>
</feature>
<dbReference type="Pfam" id="PF08308">
    <property type="entry name" value="PEGA"/>
    <property type="match status" value="5"/>
</dbReference>
<dbReference type="PROSITE" id="PS00108">
    <property type="entry name" value="PROTEIN_KINASE_ST"/>
    <property type="match status" value="1"/>
</dbReference>
<dbReference type="Gene3D" id="2.60.40.1120">
    <property type="entry name" value="Carboxypeptidase-like, regulatory domain"/>
    <property type="match status" value="1"/>
</dbReference>
<dbReference type="HOGENOM" id="CLU_331402_0_0_2"/>
<dbReference type="SMART" id="SM00220">
    <property type="entry name" value="S_TKc"/>
    <property type="match status" value="1"/>
</dbReference>
<evidence type="ECO:0000259" key="5">
    <source>
        <dbReference type="PROSITE" id="PS50011"/>
    </source>
</evidence>
<dbReference type="PANTHER" id="PTHR36194">
    <property type="entry name" value="S-LAYER-LIKE PROTEIN"/>
    <property type="match status" value="1"/>
</dbReference>
<dbReference type="InterPro" id="IPR017441">
    <property type="entry name" value="Protein_kinase_ATP_BS"/>
</dbReference>
<keyword evidence="6" id="KW-0723">Serine/threonine-protein kinase</keyword>
<dbReference type="PROSITE" id="PS00107">
    <property type="entry name" value="PROTEIN_KINASE_ATP"/>
    <property type="match status" value="1"/>
</dbReference>
<protein>
    <submittedName>
        <fullName evidence="6">Serine/threonine protein kinase</fullName>
        <ecNumber evidence="6">2.7.11.1</ecNumber>
    </submittedName>
</protein>
<dbReference type="PaxDb" id="593117-TGAM_0968"/>
<evidence type="ECO:0000313" key="7">
    <source>
        <dbReference type="Proteomes" id="UP000001488"/>
    </source>
</evidence>
<dbReference type="GO" id="GO:0004674">
    <property type="term" value="F:protein serine/threonine kinase activity"/>
    <property type="evidence" value="ECO:0007669"/>
    <property type="project" value="UniProtKB-KW"/>
</dbReference>
<organism evidence="6 7">
    <name type="scientific">Thermococcus gammatolerans (strain DSM 15229 / JCM 11827 / EJ3)</name>
    <dbReference type="NCBI Taxonomy" id="593117"/>
    <lineage>
        <taxon>Archaea</taxon>
        <taxon>Methanobacteriati</taxon>
        <taxon>Methanobacteriota</taxon>
        <taxon>Thermococci</taxon>
        <taxon>Thermococcales</taxon>
        <taxon>Thermococcaceae</taxon>
        <taxon>Thermococcus</taxon>
    </lineage>
</organism>
<gene>
    <name evidence="6" type="ordered locus">TGAM_0968</name>
</gene>
<dbReference type="InterPro" id="IPR000719">
    <property type="entry name" value="Prot_kinase_dom"/>
</dbReference>
<dbReference type="CDD" id="cd14014">
    <property type="entry name" value="STKc_PknB_like"/>
    <property type="match status" value="1"/>
</dbReference>
<dbReference type="Pfam" id="PF00069">
    <property type="entry name" value="Pkinase"/>
    <property type="match status" value="1"/>
</dbReference>
<name>C5A5F8_THEGJ</name>
<evidence type="ECO:0000256" key="3">
    <source>
        <dbReference type="SAM" id="Coils"/>
    </source>
</evidence>
<keyword evidence="7" id="KW-1185">Reference proteome</keyword>
<dbReference type="EMBL" id="CP001398">
    <property type="protein sequence ID" value="ACS33470.1"/>
    <property type="molecule type" value="Genomic_DNA"/>
</dbReference>
<dbReference type="PANTHER" id="PTHR36194:SF1">
    <property type="entry name" value="S-LAYER-LIKE PROTEIN"/>
    <property type="match status" value="1"/>
</dbReference>
<dbReference type="PROSITE" id="PS50011">
    <property type="entry name" value="PROTEIN_KINASE_DOM"/>
    <property type="match status" value="1"/>
</dbReference>
<dbReference type="InterPro" id="IPR011009">
    <property type="entry name" value="Kinase-like_dom_sf"/>
</dbReference>
<dbReference type="KEGG" id="tga:TGAM_0968"/>
<evidence type="ECO:0000313" key="6">
    <source>
        <dbReference type="EMBL" id="ACS33470.1"/>
    </source>
</evidence>
<keyword evidence="6" id="KW-0418">Kinase</keyword>